<keyword evidence="3" id="KW-0808">Transferase</keyword>
<evidence type="ECO:0000256" key="6">
    <source>
        <dbReference type="ARBA" id="ARBA00023316"/>
    </source>
</evidence>
<dbReference type="Pfam" id="PF03734">
    <property type="entry name" value="YkuD"/>
    <property type="match status" value="1"/>
</dbReference>
<accession>A0ABY5E3Q4</accession>
<evidence type="ECO:0000313" key="10">
    <source>
        <dbReference type="Proteomes" id="UP001060012"/>
    </source>
</evidence>
<dbReference type="SUPFAM" id="SSF141523">
    <property type="entry name" value="L,D-transpeptidase catalytic domain-like"/>
    <property type="match status" value="1"/>
</dbReference>
<evidence type="ECO:0000256" key="7">
    <source>
        <dbReference type="PROSITE-ProRule" id="PRU01373"/>
    </source>
</evidence>
<protein>
    <submittedName>
        <fullName evidence="9">L,D-transpeptidase family protein</fullName>
    </submittedName>
</protein>
<sequence length="450" mass="53293">MKINTYIFLITIIIAFTACSNKTVQNQYVINTDYKEDKKVQEIEEKVLKDKINILDTLSKKEKEFLEILKKDSYSSLCSQKDFYTKLEKLESKEEISKKLKEFFPIYVENLENSCINKEAFKSEIKKNKYKDLKYSYEFYTKKINTQNIIKEYEKHNVSIKSILDNHTPSHPDFFKFISFKNSSDLNKKQKARLNLNIERLKVLKDYKSNDFIQLNIPSYNFSLYENGKNVKSFGTVVGSKKNQTPILSSKLSYFIVNPTWNIPSSIAKKSIIPKALKDKKFLKKKNIVIREKRYDLDAKKVKFSEVKWDKYLKEDVKYIPYKFIQLPSKTNGMGRVKYMFKNDHAVYMHDTIGSWRFKIPKESIRAVSHGCIRLEHPISLMKHITKKYTPKTYKSVRYIYDNEKTDSISLSKKLPLHITYITSYIKDGKLKFTDDIYGYDKIQKLNYEI</sequence>
<dbReference type="PANTHER" id="PTHR41533:SF2">
    <property type="entry name" value="BLR7131 PROTEIN"/>
    <property type="match status" value="1"/>
</dbReference>
<comment type="similarity">
    <text evidence="2">Belongs to the YkuD family.</text>
</comment>
<evidence type="ECO:0000259" key="8">
    <source>
        <dbReference type="PROSITE" id="PS52029"/>
    </source>
</evidence>
<dbReference type="PANTHER" id="PTHR41533">
    <property type="entry name" value="L,D-TRANSPEPTIDASE HI_1667-RELATED"/>
    <property type="match status" value="1"/>
</dbReference>
<evidence type="ECO:0000256" key="1">
    <source>
        <dbReference type="ARBA" id="ARBA00004752"/>
    </source>
</evidence>
<keyword evidence="5 7" id="KW-0573">Peptidoglycan synthesis</keyword>
<gene>
    <name evidence="9" type="ORF">NJU99_01545</name>
</gene>
<feature type="active site" description="Nucleophile" evidence="7">
    <location>
        <position position="372"/>
    </location>
</feature>
<feature type="active site" description="Proton donor/acceptor" evidence="7">
    <location>
        <position position="350"/>
    </location>
</feature>
<evidence type="ECO:0000256" key="5">
    <source>
        <dbReference type="ARBA" id="ARBA00022984"/>
    </source>
</evidence>
<keyword evidence="6 7" id="KW-0961">Cell wall biogenesis/degradation</keyword>
<dbReference type="InterPro" id="IPR052905">
    <property type="entry name" value="LD-transpeptidase_YkuD-like"/>
</dbReference>
<dbReference type="InterPro" id="IPR005490">
    <property type="entry name" value="LD_TPept_cat_dom"/>
</dbReference>
<evidence type="ECO:0000313" key="9">
    <source>
        <dbReference type="EMBL" id="UTJ06796.1"/>
    </source>
</evidence>
<reference evidence="9" key="1">
    <citation type="submission" date="2022-07" db="EMBL/GenBank/DDBJ databases">
        <title>Arcobacter roscoffensis sp. nov., a marine bacterium isolated from coastal seawater collected from Roscoff, France.</title>
        <authorList>
            <person name="Pascual J."/>
            <person name="Lepeaux C."/>
            <person name="Methner A."/>
            <person name="Overmann J."/>
        </authorList>
    </citation>
    <scope>NUCLEOTIDE SEQUENCE</scope>
    <source>
        <strain evidence="9">ARW1-2F2</strain>
    </source>
</reference>
<dbReference type="EMBL" id="CP100595">
    <property type="protein sequence ID" value="UTJ06796.1"/>
    <property type="molecule type" value="Genomic_DNA"/>
</dbReference>
<dbReference type="CDD" id="cd16913">
    <property type="entry name" value="YkuD_like"/>
    <property type="match status" value="1"/>
</dbReference>
<evidence type="ECO:0000256" key="3">
    <source>
        <dbReference type="ARBA" id="ARBA00022679"/>
    </source>
</evidence>
<comment type="pathway">
    <text evidence="1 7">Cell wall biogenesis; peptidoglycan biosynthesis.</text>
</comment>
<dbReference type="InterPro" id="IPR038063">
    <property type="entry name" value="Transpep_catalytic_dom"/>
</dbReference>
<evidence type="ECO:0000256" key="4">
    <source>
        <dbReference type="ARBA" id="ARBA00022960"/>
    </source>
</evidence>
<dbReference type="Gene3D" id="2.40.440.10">
    <property type="entry name" value="L,D-transpeptidase catalytic domain-like"/>
    <property type="match status" value="1"/>
</dbReference>
<name>A0ABY5E3Q4_9BACT</name>
<keyword evidence="10" id="KW-1185">Reference proteome</keyword>
<dbReference type="PROSITE" id="PS52029">
    <property type="entry name" value="LD_TPASE"/>
    <property type="match status" value="1"/>
</dbReference>
<feature type="domain" description="L,D-TPase catalytic" evidence="8">
    <location>
        <begin position="211"/>
        <end position="401"/>
    </location>
</feature>
<keyword evidence="4 7" id="KW-0133">Cell shape</keyword>
<dbReference type="RefSeq" id="WP_254576975.1">
    <property type="nucleotide sequence ID" value="NZ_CP100595.1"/>
</dbReference>
<dbReference type="Proteomes" id="UP001060012">
    <property type="component" value="Chromosome"/>
</dbReference>
<organism evidence="9 10">
    <name type="scientific">Arcobacter roscoffensis</name>
    <dbReference type="NCBI Taxonomy" id="2961520"/>
    <lineage>
        <taxon>Bacteria</taxon>
        <taxon>Pseudomonadati</taxon>
        <taxon>Campylobacterota</taxon>
        <taxon>Epsilonproteobacteria</taxon>
        <taxon>Campylobacterales</taxon>
        <taxon>Arcobacteraceae</taxon>
        <taxon>Arcobacter</taxon>
    </lineage>
</organism>
<dbReference type="PROSITE" id="PS51257">
    <property type="entry name" value="PROKAR_LIPOPROTEIN"/>
    <property type="match status" value="1"/>
</dbReference>
<evidence type="ECO:0000256" key="2">
    <source>
        <dbReference type="ARBA" id="ARBA00005992"/>
    </source>
</evidence>
<proteinExistence type="inferred from homology"/>